<dbReference type="InterPro" id="IPR033932">
    <property type="entry name" value="YtcJ-like"/>
</dbReference>
<dbReference type="EMBL" id="JBJHQH010000004">
    <property type="protein sequence ID" value="MFK9091172.1"/>
    <property type="molecule type" value="Genomic_DNA"/>
</dbReference>
<dbReference type="RefSeq" id="WP_406579858.1">
    <property type="nucleotide sequence ID" value="NZ_JBJHQH010000004.1"/>
</dbReference>
<feature type="domain" description="Amidohydrolase 3" evidence="1">
    <location>
        <begin position="51"/>
        <end position="529"/>
    </location>
</feature>
<dbReference type="EC" id="3.5.-.-" evidence="2"/>
<accession>A0ABW8RCH7</accession>
<dbReference type="Gene3D" id="3.10.310.70">
    <property type="match status" value="1"/>
</dbReference>
<keyword evidence="3" id="KW-1185">Reference proteome</keyword>
<dbReference type="Gene3D" id="3.20.20.140">
    <property type="entry name" value="Metal-dependent hydrolases"/>
    <property type="match status" value="1"/>
</dbReference>
<name>A0ABW8RCH7_9BACI</name>
<protein>
    <submittedName>
        <fullName evidence="2">Amidohydrolase</fullName>
        <ecNumber evidence="2">3.5.-.-</ecNumber>
    </submittedName>
</protein>
<organism evidence="2 3">
    <name type="scientific">Bacillus salipaludis</name>
    <dbReference type="NCBI Taxonomy" id="2547811"/>
    <lineage>
        <taxon>Bacteria</taxon>
        <taxon>Bacillati</taxon>
        <taxon>Bacillota</taxon>
        <taxon>Bacilli</taxon>
        <taxon>Bacillales</taxon>
        <taxon>Bacillaceae</taxon>
        <taxon>Bacillus</taxon>
    </lineage>
</organism>
<dbReference type="CDD" id="cd01300">
    <property type="entry name" value="YtcJ_like"/>
    <property type="match status" value="1"/>
</dbReference>
<sequence length="534" mass="59727">MGKLWYGGTIYTLEKEGTTVEAIFTEGNRIVQTGDKKQLEEGFNERIIERVDLKGGTMFPGFVDSHIHLIGHGEKLIRLDLSKMKSKEEVLAAVKEYSRDCTKGEWIIGEGWNENLWSRPEMIHLRELDEINTENPIMLKRICRHAMIVNTKALELAGISKDTDRPPGGVIEKDLEAGLTGLLKDKAQDFIHAAVPMVSEEYLQKAMRAAIKDLYLLGITGVHTEDLHYYGGFHRTYKTFKKVIEEDGHKFRSHLLVHHEVVDDMVNEGAGFLTGNEWIEFGAMKIFADGALGGRTALLSHPYQDAPETNGVAIFSQEELNGLVAKARSHNLPVAVHAIGDLAFEYVLNAIEAHPLAGSGRDRLIHAQILRQDLIDRAKKLPVILDIQPVFLASDFPWVIDRVGSSKMDYCYAWKTLINEGLHCAGGSDAPIELPNPLFGIHAAVTRMDRNDPKGIVYGREQALSVYDAVCLFTKGSAYAACHEHDRGMIRKGFLADFTVFDRDIFRVPSTEIPEVPVRMTIIGGEIVFEKEKL</sequence>
<evidence type="ECO:0000313" key="3">
    <source>
        <dbReference type="Proteomes" id="UP001623041"/>
    </source>
</evidence>
<proteinExistence type="predicted"/>
<dbReference type="Gene3D" id="2.30.40.10">
    <property type="entry name" value="Urease, subunit C, domain 1"/>
    <property type="match status" value="1"/>
</dbReference>
<evidence type="ECO:0000313" key="2">
    <source>
        <dbReference type="EMBL" id="MFK9091172.1"/>
    </source>
</evidence>
<dbReference type="InterPro" id="IPR032466">
    <property type="entry name" value="Metal_Hydrolase"/>
</dbReference>
<dbReference type="SUPFAM" id="SSF51556">
    <property type="entry name" value="Metallo-dependent hydrolases"/>
    <property type="match status" value="1"/>
</dbReference>
<dbReference type="PANTHER" id="PTHR22642:SF2">
    <property type="entry name" value="PROTEIN LONG AFTER FAR-RED 3"/>
    <property type="match status" value="1"/>
</dbReference>
<dbReference type="GO" id="GO:0016787">
    <property type="term" value="F:hydrolase activity"/>
    <property type="evidence" value="ECO:0007669"/>
    <property type="project" value="UniProtKB-KW"/>
</dbReference>
<dbReference type="Proteomes" id="UP001623041">
    <property type="component" value="Unassembled WGS sequence"/>
</dbReference>
<dbReference type="InterPro" id="IPR011059">
    <property type="entry name" value="Metal-dep_hydrolase_composite"/>
</dbReference>
<dbReference type="Pfam" id="PF07969">
    <property type="entry name" value="Amidohydro_3"/>
    <property type="match status" value="1"/>
</dbReference>
<dbReference type="PANTHER" id="PTHR22642">
    <property type="entry name" value="IMIDAZOLONEPROPIONASE"/>
    <property type="match status" value="1"/>
</dbReference>
<comment type="caution">
    <text evidence="2">The sequence shown here is derived from an EMBL/GenBank/DDBJ whole genome shotgun (WGS) entry which is preliminary data.</text>
</comment>
<evidence type="ECO:0000259" key="1">
    <source>
        <dbReference type="Pfam" id="PF07969"/>
    </source>
</evidence>
<gene>
    <name evidence="2" type="ORF">ACJEBI_06730</name>
</gene>
<reference evidence="2 3" key="1">
    <citation type="submission" date="2024-11" db="EMBL/GenBank/DDBJ databases">
        <authorList>
            <person name="Lucas J.A."/>
        </authorList>
    </citation>
    <scope>NUCLEOTIDE SEQUENCE [LARGE SCALE GENOMIC DNA]</scope>
    <source>
        <strain evidence="2 3">Z 5.4</strain>
    </source>
</reference>
<dbReference type="InterPro" id="IPR013108">
    <property type="entry name" value="Amidohydro_3"/>
</dbReference>
<dbReference type="SUPFAM" id="SSF51338">
    <property type="entry name" value="Composite domain of metallo-dependent hydrolases"/>
    <property type="match status" value="1"/>
</dbReference>
<keyword evidence="2" id="KW-0378">Hydrolase</keyword>